<evidence type="ECO:0008006" key="4">
    <source>
        <dbReference type="Google" id="ProtNLM"/>
    </source>
</evidence>
<dbReference type="EMBL" id="MFDD01000015">
    <property type="protein sequence ID" value="OGE39715.1"/>
    <property type="molecule type" value="Genomic_DNA"/>
</dbReference>
<name>A0A1F5KG06_9BACT</name>
<dbReference type="Proteomes" id="UP000177328">
    <property type="component" value="Unassembled WGS sequence"/>
</dbReference>
<gene>
    <name evidence="2" type="ORF">A3D25_03235</name>
</gene>
<comment type="caution">
    <text evidence="2">The sequence shown here is derived from an EMBL/GenBank/DDBJ whole genome shotgun (WGS) entry which is preliminary data.</text>
</comment>
<feature type="transmembrane region" description="Helical" evidence="1">
    <location>
        <begin position="21"/>
        <end position="40"/>
    </location>
</feature>
<accession>A0A1F5KG06</accession>
<dbReference type="InterPro" id="IPR045584">
    <property type="entry name" value="Pilin-like"/>
</dbReference>
<evidence type="ECO:0000313" key="3">
    <source>
        <dbReference type="Proteomes" id="UP000177328"/>
    </source>
</evidence>
<dbReference type="AlphaFoldDB" id="A0A1F5KG06"/>
<keyword evidence="1" id="KW-1133">Transmembrane helix</keyword>
<sequence length="210" mass="23050">MKMNAELRIKNSEFGFTLIEALVTISIIGVVGFILGDLLLRTFQGNNKTQLISLIKQNGQSALNIIDQTLRFASPIMCTTYDTDSRSIVVVQTQTNQFVRFSFIPPTASTNGYIQEDYPSQFEFEGDASALCKPDVIPFTNALIITNRDPVTGISIVNNAETIKRTSSYGAKDIITIKFNVQPGVNIGQGFQNDIGEGEGVPFETSVVLR</sequence>
<organism evidence="2 3">
    <name type="scientific">Candidatus Daviesbacteria bacterium RIFCSPHIGHO2_02_FULL_43_12</name>
    <dbReference type="NCBI Taxonomy" id="1797776"/>
    <lineage>
        <taxon>Bacteria</taxon>
        <taxon>Candidatus Daviesiibacteriota</taxon>
    </lineage>
</organism>
<dbReference type="SUPFAM" id="SSF54523">
    <property type="entry name" value="Pili subunits"/>
    <property type="match status" value="1"/>
</dbReference>
<keyword evidence="1" id="KW-0472">Membrane</keyword>
<dbReference type="Pfam" id="PF07963">
    <property type="entry name" value="N_methyl"/>
    <property type="match status" value="1"/>
</dbReference>
<reference evidence="2 3" key="1">
    <citation type="journal article" date="2016" name="Nat. Commun.">
        <title>Thousands of microbial genomes shed light on interconnected biogeochemical processes in an aquifer system.</title>
        <authorList>
            <person name="Anantharaman K."/>
            <person name="Brown C.T."/>
            <person name="Hug L.A."/>
            <person name="Sharon I."/>
            <person name="Castelle C.J."/>
            <person name="Probst A.J."/>
            <person name="Thomas B.C."/>
            <person name="Singh A."/>
            <person name="Wilkins M.J."/>
            <person name="Karaoz U."/>
            <person name="Brodie E.L."/>
            <person name="Williams K.H."/>
            <person name="Hubbard S.S."/>
            <person name="Banfield J.F."/>
        </authorList>
    </citation>
    <scope>NUCLEOTIDE SEQUENCE [LARGE SCALE GENOMIC DNA]</scope>
</reference>
<keyword evidence="1" id="KW-0812">Transmembrane</keyword>
<dbReference type="InterPro" id="IPR012902">
    <property type="entry name" value="N_methyl_site"/>
</dbReference>
<proteinExistence type="predicted"/>
<protein>
    <recommendedName>
        <fullName evidence="4">Prepilin-type N-terminal cleavage/methylation domain-containing protein</fullName>
    </recommendedName>
</protein>
<evidence type="ECO:0000256" key="1">
    <source>
        <dbReference type="SAM" id="Phobius"/>
    </source>
</evidence>
<evidence type="ECO:0000313" key="2">
    <source>
        <dbReference type="EMBL" id="OGE39715.1"/>
    </source>
</evidence>